<name>A0ABN3AQ50_9MICC</name>
<evidence type="ECO:0000256" key="1">
    <source>
        <dbReference type="SAM" id="SignalP"/>
    </source>
</evidence>
<evidence type="ECO:0000313" key="3">
    <source>
        <dbReference type="Proteomes" id="UP001500974"/>
    </source>
</evidence>
<dbReference type="Proteomes" id="UP001500974">
    <property type="component" value="Unassembled WGS sequence"/>
</dbReference>
<dbReference type="PANTHER" id="PTHR44103">
    <property type="entry name" value="PROPROTEIN CONVERTASE P"/>
    <property type="match status" value="1"/>
</dbReference>
<keyword evidence="1" id="KW-0732">Signal</keyword>
<organism evidence="2 3">
    <name type="scientific">Arthrobacter parietis</name>
    <dbReference type="NCBI Taxonomy" id="271434"/>
    <lineage>
        <taxon>Bacteria</taxon>
        <taxon>Bacillati</taxon>
        <taxon>Actinomycetota</taxon>
        <taxon>Actinomycetes</taxon>
        <taxon>Micrococcales</taxon>
        <taxon>Micrococcaceae</taxon>
        <taxon>Arthrobacter</taxon>
    </lineage>
</organism>
<feature type="signal peptide" evidence="1">
    <location>
        <begin position="1"/>
        <end position="28"/>
    </location>
</feature>
<dbReference type="SUPFAM" id="SSF69318">
    <property type="entry name" value="Integrin alpha N-terminal domain"/>
    <property type="match status" value="1"/>
</dbReference>
<dbReference type="RefSeq" id="WP_346027512.1">
    <property type="nucleotide sequence ID" value="NZ_BAAAON010000001.1"/>
</dbReference>
<evidence type="ECO:0000313" key="2">
    <source>
        <dbReference type="EMBL" id="GAA2173354.1"/>
    </source>
</evidence>
<keyword evidence="3" id="KW-1185">Reference proteome</keyword>
<protein>
    <recommendedName>
        <fullName evidence="4">VCBS repeat-containing protein</fullName>
    </recommendedName>
</protein>
<sequence length="277" mass="30233">MTLLSKIRVGLLSTLILSTTFTALPAQAEPTPHTVTPSITEADIVTFDANGTLWAYSSDARIPDDPLSRRQVGSGWTVMRDLKTADWNQDGIQDIVAVGKNGNLYVYYGAPAGGFTRTTIGTGWGSYDISVVRWKVTDAYPSIIAVNSETGALYNYPNLSGSVLSPRVVEGSGWGSITHHVTDWDGDADADILGQHSGTGNMILYRTNGNGNFIDEPRIVVGRGWNVMNMVESSSMLEYPGLMARTDDGNLYLYQIREGRWLRVHIGTGWNGYTLAF</sequence>
<accession>A0ABN3AQ50</accession>
<dbReference type="Gene3D" id="2.130.10.130">
    <property type="entry name" value="Integrin alpha, N-terminal"/>
    <property type="match status" value="1"/>
</dbReference>
<feature type="chain" id="PRO_5045312694" description="VCBS repeat-containing protein" evidence="1">
    <location>
        <begin position="29"/>
        <end position="277"/>
    </location>
</feature>
<gene>
    <name evidence="2" type="ORF">GCM10009784_07310</name>
</gene>
<reference evidence="2 3" key="1">
    <citation type="journal article" date="2019" name="Int. J. Syst. Evol. Microbiol.">
        <title>The Global Catalogue of Microorganisms (GCM) 10K type strain sequencing project: providing services to taxonomists for standard genome sequencing and annotation.</title>
        <authorList>
            <consortium name="The Broad Institute Genomics Platform"/>
            <consortium name="The Broad Institute Genome Sequencing Center for Infectious Disease"/>
            <person name="Wu L."/>
            <person name="Ma J."/>
        </authorList>
    </citation>
    <scope>NUCLEOTIDE SEQUENCE [LARGE SCALE GENOMIC DNA]</scope>
    <source>
        <strain evidence="2 3">JCM 14917</strain>
    </source>
</reference>
<dbReference type="InterPro" id="IPR028994">
    <property type="entry name" value="Integrin_alpha_N"/>
</dbReference>
<dbReference type="PANTHER" id="PTHR44103:SF1">
    <property type="entry name" value="PROPROTEIN CONVERTASE P"/>
    <property type="match status" value="1"/>
</dbReference>
<evidence type="ECO:0008006" key="4">
    <source>
        <dbReference type="Google" id="ProtNLM"/>
    </source>
</evidence>
<dbReference type="EMBL" id="BAAAON010000001">
    <property type="protein sequence ID" value="GAA2173354.1"/>
    <property type="molecule type" value="Genomic_DNA"/>
</dbReference>
<proteinExistence type="predicted"/>
<comment type="caution">
    <text evidence="2">The sequence shown here is derived from an EMBL/GenBank/DDBJ whole genome shotgun (WGS) entry which is preliminary data.</text>
</comment>